<dbReference type="Gene3D" id="2.130.10.10">
    <property type="entry name" value="YVTN repeat-like/Quinoprotein amine dehydrogenase"/>
    <property type="match status" value="2"/>
</dbReference>
<dbReference type="OMA" id="IRTWILP"/>
<name>A0A813EP05_POLGL</name>
<comment type="caution">
    <text evidence="2">The sequence shown here is derived from an EMBL/GenBank/DDBJ whole genome shotgun (WGS) entry which is preliminary data.</text>
</comment>
<dbReference type="PANTHER" id="PTHR13211:SF0">
    <property type="entry name" value="TELOMERASE CAJAL BODY PROTEIN 1"/>
    <property type="match status" value="1"/>
</dbReference>
<keyword evidence="3" id="KW-1185">Reference proteome</keyword>
<evidence type="ECO:0000313" key="3">
    <source>
        <dbReference type="Proteomes" id="UP000654075"/>
    </source>
</evidence>
<evidence type="ECO:0000256" key="1">
    <source>
        <dbReference type="SAM" id="MobiDB-lite"/>
    </source>
</evidence>
<organism evidence="2 3">
    <name type="scientific">Polarella glacialis</name>
    <name type="common">Dinoflagellate</name>
    <dbReference type="NCBI Taxonomy" id="89957"/>
    <lineage>
        <taxon>Eukaryota</taxon>
        <taxon>Sar</taxon>
        <taxon>Alveolata</taxon>
        <taxon>Dinophyceae</taxon>
        <taxon>Suessiales</taxon>
        <taxon>Suessiaceae</taxon>
        <taxon>Polarella</taxon>
    </lineage>
</organism>
<accession>A0A813EP05</accession>
<dbReference type="SUPFAM" id="SSF50978">
    <property type="entry name" value="WD40 repeat-like"/>
    <property type="match status" value="1"/>
</dbReference>
<evidence type="ECO:0008006" key="4">
    <source>
        <dbReference type="Google" id="ProtNLM"/>
    </source>
</evidence>
<evidence type="ECO:0000313" key="2">
    <source>
        <dbReference type="EMBL" id="CAE8601274.1"/>
    </source>
</evidence>
<dbReference type="InterPro" id="IPR015943">
    <property type="entry name" value="WD40/YVTN_repeat-like_dom_sf"/>
</dbReference>
<feature type="compositionally biased region" description="Low complexity" evidence="1">
    <location>
        <begin position="366"/>
        <end position="377"/>
    </location>
</feature>
<dbReference type="Proteomes" id="UP000654075">
    <property type="component" value="Unassembled WGS sequence"/>
</dbReference>
<dbReference type="InterPro" id="IPR001680">
    <property type="entry name" value="WD40_rpt"/>
</dbReference>
<feature type="non-terminal residue" evidence="2">
    <location>
        <position position="1"/>
    </location>
</feature>
<dbReference type="InterPro" id="IPR051150">
    <property type="entry name" value="SWT21/TCAB1_mRNA_Telomere"/>
</dbReference>
<feature type="region of interest" description="Disordered" evidence="1">
    <location>
        <begin position="53"/>
        <end position="73"/>
    </location>
</feature>
<gene>
    <name evidence="2" type="ORF">PGLA1383_LOCUS19569</name>
</gene>
<proteinExistence type="predicted"/>
<reference evidence="2" key="1">
    <citation type="submission" date="2021-02" db="EMBL/GenBank/DDBJ databases">
        <authorList>
            <person name="Dougan E. K."/>
            <person name="Rhodes N."/>
            <person name="Thang M."/>
            <person name="Chan C."/>
        </authorList>
    </citation>
    <scope>NUCLEOTIDE SEQUENCE</scope>
</reference>
<protein>
    <recommendedName>
        <fullName evidence="4">Guanine nucleotide-binding protein subunit beta-like protein</fullName>
    </recommendedName>
</protein>
<dbReference type="SMART" id="SM00320">
    <property type="entry name" value="WD40"/>
    <property type="match status" value="4"/>
</dbReference>
<dbReference type="EMBL" id="CAJNNV010012987">
    <property type="protein sequence ID" value="CAE8601274.1"/>
    <property type="molecule type" value="Genomic_DNA"/>
</dbReference>
<dbReference type="PANTHER" id="PTHR13211">
    <property type="entry name" value="TELOMERASE CAJAL BODY PROTEIN 1"/>
    <property type="match status" value="1"/>
</dbReference>
<feature type="compositionally biased region" description="Low complexity" evidence="1">
    <location>
        <begin position="339"/>
        <end position="355"/>
    </location>
</feature>
<feature type="region of interest" description="Disordered" evidence="1">
    <location>
        <begin position="337"/>
        <end position="377"/>
    </location>
</feature>
<dbReference type="InterPro" id="IPR036322">
    <property type="entry name" value="WD40_repeat_dom_sf"/>
</dbReference>
<dbReference type="OrthoDB" id="239865at2759"/>
<dbReference type="AlphaFoldDB" id="A0A813EP05"/>
<sequence length="377" mass="40712">MSASPVLEGSACLCEAPEPVSHRWNNFSKGSRWSPDGSVALAVSDDAMVRLYKVPDDPSGQNSSGPTPTGADPAALKPYVEVAEGGPVLDFCFFPGFTQGCPASCCFITSSQDHPIHLRDALEGSLRNSYRPYNQVDEVCHAFSLCFSADGSKILGGFPQYIRVFDLQRPGRQVEDWLLSTKKGRGQKGIIGAVAASPDRPGLYAAGSYNRSICLYQQGNRGKPVAHLADNGKDHAMGGVTQLMFSGEWLLLSGHRQDGFIRAWDLRMAGDREQEALLHRFPRPAYTHQRFSFGVQDDLLTTGDDSGNILLYSLSSLQEVGRIAGAHSRPCVAAELRPGSQASPGQGLLLSSSGSRHFPDYDVDSPEPSRSPSPQQV</sequence>